<dbReference type="InterPro" id="IPR050832">
    <property type="entry name" value="Bact_Acetyltransf"/>
</dbReference>
<gene>
    <name evidence="4" type="ORF">FVP74_14170</name>
</gene>
<name>A0A5C8HUL5_9MICO</name>
<dbReference type="Gene3D" id="3.40.630.30">
    <property type="match status" value="1"/>
</dbReference>
<accession>A0A5C8HUL5</accession>
<keyword evidence="2" id="KW-0012">Acyltransferase</keyword>
<dbReference type="InterPro" id="IPR016181">
    <property type="entry name" value="Acyl_CoA_acyltransferase"/>
</dbReference>
<evidence type="ECO:0000256" key="1">
    <source>
        <dbReference type="ARBA" id="ARBA00022679"/>
    </source>
</evidence>
<comment type="caution">
    <text evidence="4">The sequence shown here is derived from an EMBL/GenBank/DDBJ whole genome shotgun (WGS) entry which is preliminary data.</text>
</comment>
<evidence type="ECO:0000259" key="3">
    <source>
        <dbReference type="PROSITE" id="PS51186"/>
    </source>
</evidence>
<dbReference type="InterPro" id="IPR000182">
    <property type="entry name" value="GNAT_dom"/>
</dbReference>
<dbReference type="PROSITE" id="PS51186">
    <property type="entry name" value="GNAT"/>
    <property type="match status" value="1"/>
</dbReference>
<dbReference type="EMBL" id="VRSX01000008">
    <property type="protein sequence ID" value="TXK08388.1"/>
    <property type="molecule type" value="Genomic_DNA"/>
</dbReference>
<evidence type="ECO:0000313" key="4">
    <source>
        <dbReference type="EMBL" id="TXK08388.1"/>
    </source>
</evidence>
<dbReference type="GO" id="GO:0016747">
    <property type="term" value="F:acyltransferase activity, transferring groups other than amino-acyl groups"/>
    <property type="evidence" value="ECO:0007669"/>
    <property type="project" value="InterPro"/>
</dbReference>
<dbReference type="Proteomes" id="UP000321949">
    <property type="component" value="Unassembled WGS sequence"/>
</dbReference>
<dbReference type="SUPFAM" id="SSF55729">
    <property type="entry name" value="Acyl-CoA N-acyltransferases (Nat)"/>
    <property type="match status" value="1"/>
</dbReference>
<dbReference type="AlphaFoldDB" id="A0A5C8HUL5"/>
<proteinExistence type="predicted"/>
<dbReference type="PANTHER" id="PTHR43877:SF5">
    <property type="entry name" value="BLL8307 PROTEIN"/>
    <property type="match status" value="1"/>
</dbReference>
<protein>
    <submittedName>
        <fullName evidence="4">GNAT family N-acetyltransferase</fullName>
    </submittedName>
</protein>
<keyword evidence="1 4" id="KW-0808">Transferase</keyword>
<dbReference type="PANTHER" id="PTHR43877">
    <property type="entry name" value="AMINOALKYLPHOSPHONATE N-ACETYLTRANSFERASE-RELATED-RELATED"/>
    <property type="match status" value="1"/>
</dbReference>
<evidence type="ECO:0000256" key="2">
    <source>
        <dbReference type="ARBA" id="ARBA00023315"/>
    </source>
</evidence>
<dbReference type="CDD" id="cd04301">
    <property type="entry name" value="NAT_SF"/>
    <property type="match status" value="1"/>
</dbReference>
<evidence type="ECO:0000313" key="5">
    <source>
        <dbReference type="Proteomes" id="UP000321949"/>
    </source>
</evidence>
<dbReference type="Pfam" id="PF00583">
    <property type="entry name" value="Acetyltransf_1"/>
    <property type="match status" value="1"/>
</dbReference>
<feature type="domain" description="N-acetyltransferase" evidence="3">
    <location>
        <begin position="5"/>
        <end position="152"/>
    </location>
</feature>
<keyword evidence="5" id="KW-1185">Reference proteome</keyword>
<dbReference type="RefSeq" id="WP_147051059.1">
    <property type="nucleotide sequence ID" value="NZ_BKAH01000011.1"/>
</dbReference>
<reference evidence="4 5" key="1">
    <citation type="submission" date="2019-08" db="EMBL/GenBank/DDBJ databases">
        <authorList>
            <person name="Dong K."/>
        </authorList>
    </citation>
    <scope>NUCLEOTIDE SEQUENCE [LARGE SCALE GENOMIC DNA]</scope>
    <source>
        <strain evidence="4 5">K-1</strain>
    </source>
</reference>
<organism evidence="4 5">
    <name type="scientific">Microbacterium saccharophilum</name>
    <dbReference type="NCBI Taxonomy" id="1213358"/>
    <lineage>
        <taxon>Bacteria</taxon>
        <taxon>Bacillati</taxon>
        <taxon>Actinomycetota</taxon>
        <taxon>Actinomycetes</taxon>
        <taxon>Micrococcales</taxon>
        <taxon>Microbacteriaceae</taxon>
        <taxon>Microbacterium</taxon>
    </lineage>
</organism>
<dbReference type="OrthoDB" id="9803233at2"/>
<sequence length="159" mass="16991">MTLQIREDDLTGAATQALVAVHLAGVHADSPEESCHALGLDALRDPSITFLSAWEGDDLAGIGALKDLGGGRGELKSMRVDDRFRGTGVGRALLRALIGVARERGMTSLWLETGTMPSFAPARRLYESAGFVECPPFGDYRLDPYSVFLTLDLAAPDEG</sequence>